<keyword evidence="2" id="KW-1185">Reference proteome</keyword>
<dbReference type="Proteomes" id="UP001605990">
    <property type="component" value="Unassembled WGS sequence"/>
</dbReference>
<organism evidence="1 2">
    <name type="scientific">Streptomyces rochei</name>
    <name type="common">Streptomyces parvullus</name>
    <dbReference type="NCBI Taxonomy" id="1928"/>
    <lineage>
        <taxon>Bacteria</taxon>
        <taxon>Bacillati</taxon>
        <taxon>Actinomycetota</taxon>
        <taxon>Actinomycetes</taxon>
        <taxon>Kitasatosporales</taxon>
        <taxon>Streptomycetaceae</taxon>
        <taxon>Streptomyces</taxon>
        <taxon>Streptomyces rochei group</taxon>
    </lineage>
</organism>
<accession>A0ABW7ED31</accession>
<proteinExistence type="predicted"/>
<dbReference type="EMBL" id="JBIENY010000496">
    <property type="protein sequence ID" value="MFG6300508.1"/>
    <property type="molecule type" value="Genomic_DNA"/>
</dbReference>
<name>A0ABW7ED31_STRRO</name>
<gene>
    <name evidence="1" type="ORF">ACGU38_34790</name>
</gene>
<evidence type="ECO:0000313" key="1">
    <source>
        <dbReference type="EMBL" id="MFG6300508.1"/>
    </source>
</evidence>
<sequence>MSFCPFPSRERALRQVMRRHDGWLPVHLLPDAREPQGQPGVYVLSTRRPSVVSGPR</sequence>
<reference evidence="1 2" key="1">
    <citation type="submission" date="2024-10" db="EMBL/GenBank/DDBJ databases">
        <title>Draft genome assembly of a novel steroid transforming actinomycete isolated from African clawed frog Xenopus laevis.</title>
        <authorList>
            <person name="Bragin E."/>
            <person name="Kollerov V."/>
            <person name="Donova M.V."/>
        </authorList>
    </citation>
    <scope>NUCLEOTIDE SEQUENCE [LARGE SCALE GENOMIC DNA]</scope>
    <source>
        <strain evidence="1 2">MTOC-St3</strain>
    </source>
</reference>
<comment type="caution">
    <text evidence="1">The sequence shown here is derived from an EMBL/GenBank/DDBJ whole genome shotgun (WGS) entry which is preliminary data.</text>
</comment>
<evidence type="ECO:0000313" key="2">
    <source>
        <dbReference type="Proteomes" id="UP001605990"/>
    </source>
</evidence>
<protein>
    <submittedName>
        <fullName evidence="1">Uncharacterized protein</fullName>
    </submittedName>
</protein>